<sequence>MSVGRLLRITLATCLALLCTAAPAPGAAARVRAALAGPAVNGSGSTFAAPAIDQWRVDAGAKLGLAVNYNANGSTSGRNQFEQKLVDFASSDVSYRFPDNLANEPTPSFPFTYMPLVAGGTAMLYNLKDNAGRRIEDLQLTGELIMKIYHQYWKSNGNLFWDDPMIKAENPHLEFRLPNTRVSVVARKGGSGTTAVFTGYLRTMAPQLWHEYLSNTGQNCYGGAPCLPTSDWPAERGGELRADSAGLADFVASKDGTIGYAEYAYALQRNLPVARIKNKAGNYVLPTACNQAIALTNAERNPDGTYNLTKVYDHDHQSAYPISSYNYVIVPAGGSDPAKGETMAKFVLYSITDGQKLAADLGYSPLPSNLIKQGFDALVDVPGHPEIPTDPDKWGKFYESLTLPDGTTCGKAGETGQDGGGVDGGGGVGGNDDPGTGNGDQNGNNNQDPNGNNNQDPNNGGNNNNQNNDQNNNQTQNPNQNNGQNNPGGNTGQPTDGPKKNTPGNTGNTPGQDGGPTGGADPTTGGNNSTSPTAGGGQQTTTTGGDPTLALQQQQQTPGQSAGATANNLIDPRLAADSARSVDNTAKSVATPWTLYVVALVIIVGVFLPPPVLRLVRRRNRS</sequence>
<gene>
    <name evidence="8" type="ORF">GCM10022224_002340</name>
</gene>
<evidence type="ECO:0000259" key="7">
    <source>
        <dbReference type="Pfam" id="PF12849"/>
    </source>
</evidence>
<evidence type="ECO:0000256" key="3">
    <source>
        <dbReference type="ARBA" id="ARBA00022592"/>
    </source>
</evidence>
<keyword evidence="9" id="KW-1185">Reference proteome</keyword>
<protein>
    <recommendedName>
        <fullName evidence="7">PBP domain-containing protein</fullName>
    </recommendedName>
</protein>
<keyword evidence="5" id="KW-1133">Transmembrane helix</keyword>
<keyword evidence="6" id="KW-0732">Signal</keyword>
<evidence type="ECO:0000256" key="5">
    <source>
        <dbReference type="SAM" id="Phobius"/>
    </source>
</evidence>
<dbReference type="RefSeq" id="WP_344871964.1">
    <property type="nucleotide sequence ID" value="NZ_BAAAZP010000003.1"/>
</dbReference>
<comment type="similarity">
    <text evidence="1">Belongs to the PstS family.</text>
</comment>
<evidence type="ECO:0000256" key="4">
    <source>
        <dbReference type="SAM" id="MobiDB-lite"/>
    </source>
</evidence>
<feature type="compositionally biased region" description="Low complexity" evidence="4">
    <location>
        <begin position="441"/>
        <end position="511"/>
    </location>
</feature>
<feature type="compositionally biased region" description="Low complexity" evidence="4">
    <location>
        <begin position="519"/>
        <end position="565"/>
    </location>
</feature>
<dbReference type="PANTHER" id="PTHR42996">
    <property type="entry name" value="PHOSPHATE-BINDING PROTEIN PSTS"/>
    <property type="match status" value="1"/>
</dbReference>
<keyword evidence="5" id="KW-0472">Membrane</keyword>
<organism evidence="8 9">
    <name type="scientific">Nonomuraea antimicrobica</name>
    <dbReference type="NCBI Taxonomy" id="561173"/>
    <lineage>
        <taxon>Bacteria</taxon>
        <taxon>Bacillati</taxon>
        <taxon>Actinomycetota</taxon>
        <taxon>Actinomycetes</taxon>
        <taxon>Streptosporangiales</taxon>
        <taxon>Streptosporangiaceae</taxon>
        <taxon>Nonomuraea</taxon>
    </lineage>
</organism>
<dbReference type="InterPro" id="IPR024370">
    <property type="entry name" value="PBP_domain"/>
</dbReference>
<evidence type="ECO:0000256" key="2">
    <source>
        <dbReference type="ARBA" id="ARBA00022448"/>
    </source>
</evidence>
<feature type="region of interest" description="Disordered" evidence="4">
    <location>
        <begin position="408"/>
        <end position="565"/>
    </location>
</feature>
<name>A0ABP7AY68_9ACTN</name>
<feature type="domain" description="PBP" evidence="7">
    <location>
        <begin position="39"/>
        <end position="351"/>
    </location>
</feature>
<dbReference type="NCBIfam" id="TIGR00975">
    <property type="entry name" value="3a0107s03"/>
    <property type="match status" value="1"/>
</dbReference>
<dbReference type="InterPro" id="IPR050962">
    <property type="entry name" value="Phosphate-bind_PstS"/>
</dbReference>
<dbReference type="SUPFAM" id="SSF53850">
    <property type="entry name" value="Periplasmic binding protein-like II"/>
    <property type="match status" value="1"/>
</dbReference>
<dbReference type="EMBL" id="BAAAZP010000003">
    <property type="protein sequence ID" value="GAA3643484.1"/>
    <property type="molecule type" value="Genomic_DNA"/>
</dbReference>
<feature type="chain" id="PRO_5045514233" description="PBP domain-containing protein" evidence="6">
    <location>
        <begin position="25"/>
        <end position="622"/>
    </location>
</feature>
<dbReference type="InterPro" id="IPR005673">
    <property type="entry name" value="ABC_phos-bd_PstS"/>
</dbReference>
<evidence type="ECO:0000256" key="6">
    <source>
        <dbReference type="SAM" id="SignalP"/>
    </source>
</evidence>
<keyword evidence="3" id="KW-0592">Phosphate transport</keyword>
<dbReference type="Pfam" id="PF12849">
    <property type="entry name" value="PBP_like_2"/>
    <property type="match status" value="1"/>
</dbReference>
<feature type="transmembrane region" description="Helical" evidence="5">
    <location>
        <begin position="593"/>
        <end position="616"/>
    </location>
</feature>
<dbReference type="CDD" id="cd13565">
    <property type="entry name" value="PBP2_PstS"/>
    <property type="match status" value="1"/>
</dbReference>
<dbReference type="PANTHER" id="PTHR42996:SF1">
    <property type="entry name" value="PHOSPHATE-BINDING PROTEIN PSTS"/>
    <property type="match status" value="1"/>
</dbReference>
<evidence type="ECO:0000313" key="8">
    <source>
        <dbReference type="EMBL" id="GAA3643484.1"/>
    </source>
</evidence>
<proteinExistence type="inferred from homology"/>
<reference evidence="9" key="1">
    <citation type="journal article" date="2019" name="Int. J. Syst. Evol. Microbiol.">
        <title>The Global Catalogue of Microorganisms (GCM) 10K type strain sequencing project: providing services to taxonomists for standard genome sequencing and annotation.</title>
        <authorList>
            <consortium name="The Broad Institute Genomics Platform"/>
            <consortium name="The Broad Institute Genome Sequencing Center for Infectious Disease"/>
            <person name="Wu L."/>
            <person name="Ma J."/>
        </authorList>
    </citation>
    <scope>NUCLEOTIDE SEQUENCE [LARGE SCALE GENOMIC DNA]</scope>
    <source>
        <strain evidence="9">JCM 16904</strain>
    </source>
</reference>
<accession>A0ABP7AY68</accession>
<evidence type="ECO:0000256" key="1">
    <source>
        <dbReference type="ARBA" id="ARBA00008725"/>
    </source>
</evidence>
<feature type="compositionally biased region" description="Gly residues" evidence="4">
    <location>
        <begin position="416"/>
        <end position="440"/>
    </location>
</feature>
<feature type="signal peptide" evidence="6">
    <location>
        <begin position="1"/>
        <end position="24"/>
    </location>
</feature>
<comment type="caution">
    <text evidence="8">The sequence shown here is derived from an EMBL/GenBank/DDBJ whole genome shotgun (WGS) entry which is preliminary data.</text>
</comment>
<dbReference type="Proteomes" id="UP001500902">
    <property type="component" value="Unassembled WGS sequence"/>
</dbReference>
<evidence type="ECO:0000313" key="9">
    <source>
        <dbReference type="Proteomes" id="UP001500902"/>
    </source>
</evidence>
<dbReference type="Gene3D" id="3.40.190.10">
    <property type="entry name" value="Periplasmic binding protein-like II"/>
    <property type="match status" value="2"/>
</dbReference>
<keyword evidence="5" id="KW-0812">Transmembrane</keyword>
<keyword evidence="2" id="KW-0813">Transport</keyword>